<name>A0A3Q2Y8C5_HIPCM</name>
<dbReference type="AlphaFoldDB" id="A0A3Q2Y8C5"/>
<feature type="domain" description="Ig-like" evidence="6">
    <location>
        <begin position="13"/>
        <end position="109"/>
    </location>
</feature>
<dbReference type="PANTHER" id="PTHR11860">
    <property type="entry name" value="POLYMERIC-IMMUNOGLOBULIN RECEPTOR"/>
    <property type="match status" value="1"/>
</dbReference>
<keyword evidence="3 4" id="KW-0472">Membrane</keyword>
<evidence type="ECO:0000259" key="6">
    <source>
        <dbReference type="PROSITE" id="PS50835"/>
    </source>
</evidence>
<dbReference type="InterPro" id="IPR013783">
    <property type="entry name" value="Ig-like_fold"/>
</dbReference>
<evidence type="ECO:0000313" key="7">
    <source>
        <dbReference type="Ensembl" id="ENSHCOP00000013348.1"/>
    </source>
</evidence>
<dbReference type="InterPro" id="IPR036179">
    <property type="entry name" value="Ig-like_dom_sf"/>
</dbReference>
<reference evidence="7" key="1">
    <citation type="submission" date="2025-08" db="UniProtKB">
        <authorList>
            <consortium name="Ensembl"/>
        </authorList>
    </citation>
    <scope>IDENTIFICATION</scope>
</reference>
<dbReference type="InterPro" id="IPR003599">
    <property type="entry name" value="Ig_sub"/>
</dbReference>
<organism evidence="7 8">
    <name type="scientific">Hippocampus comes</name>
    <name type="common">Tiger tail seahorse</name>
    <dbReference type="NCBI Taxonomy" id="109280"/>
    <lineage>
        <taxon>Eukaryota</taxon>
        <taxon>Metazoa</taxon>
        <taxon>Chordata</taxon>
        <taxon>Craniata</taxon>
        <taxon>Vertebrata</taxon>
        <taxon>Euteleostomi</taxon>
        <taxon>Actinopterygii</taxon>
        <taxon>Neopterygii</taxon>
        <taxon>Teleostei</taxon>
        <taxon>Neoteleostei</taxon>
        <taxon>Acanthomorphata</taxon>
        <taxon>Syngnathiaria</taxon>
        <taxon>Syngnathiformes</taxon>
        <taxon>Syngnathoidei</taxon>
        <taxon>Syngnathidae</taxon>
        <taxon>Hippocampus</taxon>
    </lineage>
</organism>
<dbReference type="Gene3D" id="2.60.40.10">
    <property type="entry name" value="Immunoglobulins"/>
    <property type="match status" value="2"/>
</dbReference>
<dbReference type="Pfam" id="PF07686">
    <property type="entry name" value="V-set"/>
    <property type="match status" value="2"/>
</dbReference>
<keyword evidence="4" id="KW-1133">Transmembrane helix</keyword>
<dbReference type="GeneTree" id="ENSGT00950000182977"/>
<protein>
    <submittedName>
        <fullName evidence="7">Polymeric immunoglobulin receptor</fullName>
    </submittedName>
</protein>
<dbReference type="OrthoDB" id="8865476at2759"/>
<dbReference type="InterPro" id="IPR007110">
    <property type="entry name" value="Ig-like_dom"/>
</dbReference>
<dbReference type="CDD" id="cd05716">
    <property type="entry name" value="IgV_pIgR_like"/>
    <property type="match status" value="2"/>
</dbReference>
<dbReference type="KEGG" id="hcq:109515530"/>
<evidence type="ECO:0000256" key="3">
    <source>
        <dbReference type="ARBA" id="ARBA00023136"/>
    </source>
</evidence>
<feature type="chain" id="PRO_5018686521" evidence="5">
    <location>
        <begin position="21"/>
        <end position="341"/>
    </location>
</feature>
<evidence type="ECO:0000256" key="5">
    <source>
        <dbReference type="SAM" id="SignalP"/>
    </source>
</evidence>
<evidence type="ECO:0000256" key="1">
    <source>
        <dbReference type="ARBA" id="ARBA00004370"/>
    </source>
</evidence>
<dbReference type="InterPro" id="IPR013106">
    <property type="entry name" value="Ig_V-set"/>
</dbReference>
<reference evidence="7" key="2">
    <citation type="submission" date="2025-09" db="UniProtKB">
        <authorList>
            <consortium name="Ensembl"/>
        </authorList>
    </citation>
    <scope>IDENTIFICATION</scope>
</reference>
<evidence type="ECO:0000256" key="2">
    <source>
        <dbReference type="ARBA" id="ARBA00022692"/>
    </source>
</evidence>
<dbReference type="RefSeq" id="XP_019724935.1">
    <property type="nucleotide sequence ID" value="XM_019869376.1"/>
</dbReference>
<evidence type="ECO:0000313" key="8">
    <source>
        <dbReference type="Proteomes" id="UP000264820"/>
    </source>
</evidence>
<dbReference type="Ensembl" id="ENSHCOT00000027272.1">
    <property type="protein sequence ID" value="ENSHCOP00000013348.1"/>
    <property type="gene ID" value="ENSHCOG00000016481.1"/>
</dbReference>
<dbReference type="InterPro" id="IPR050671">
    <property type="entry name" value="CD300_family_receptors"/>
</dbReference>
<feature type="signal peptide" evidence="5">
    <location>
        <begin position="1"/>
        <end position="20"/>
    </location>
</feature>
<dbReference type="CTD" id="5284"/>
<feature type="transmembrane region" description="Helical" evidence="4">
    <location>
        <begin position="271"/>
        <end position="293"/>
    </location>
</feature>
<dbReference type="GeneID" id="109515530"/>
<evidence type="ECO:0000256" key="4">
    <source>
        <dbReference type="SAM" id="Phobius"/>
    </source>
</evidence>
<dbReference type="SMART" id="SM00409">
    <property type="entry name" value="IG"/>
    <property type="match status" value="2"/>
</dbReference>
<sequence length="341" mass="37880">MKQVGRLLLSLLPWIPGLLCGLMTEDQFTVLEGNSLILPCHYEPQYASNVKYWCRGKMREFCTSLARTDDSLLESQSEDKVTIFDDPEQRVFTVTMKNLTEEDSGWYMCGLELGGFWEADVRAFTYVKVSTGISVVNDRLSGEEGRGVTVQCLYSPKYRESEKKWCRIGNSSSCLVTDDEGSYEDVSVAITDDKTGTLTVTIKKLQISDIGWYWCVVGPKQTSVHVQVLPRPSTTAAASTTNSFAAAKPSVADADDPKQRITNDCCMRQTFPAQSVVMFASFMLLAALAILAMRIGKHKEFAKLSQTMGMKARNKDDLAIVTPKKTPAVFVTIDPMDAQVH</sequence>
<keyword evidence="2 4" id="KW-0812">Transmembrane</keyword>
<dbReference type="PROSITE" id="PS50835">
    <property type="entry name" value="IG_LIKE"/>
    <property type="match status" value="2"/>
</dbReference>
<dbReference type="STRING" id="109280.ENSHCOP00000013348"/>
<feature type="domain" description="Ig-like" evidence="6">
    <location>
        <begin position="131"/>
        <end position="225"/>
    </location>
</feature>
<comment type="subcellular location">
    <subcellularLocation>
        <location evidence="1">Membrane</location>
    </subcellularLocation>
</comment>
<keyword evidence="8" id="KW-1185">Reference proteome</keyword>
<dbReference type="SUPFAM" id="SSF48726">
    <property type="entry name" value="Immunoglobulin"/>
    <property type="match status" value="2"/>
</dbReference>
<accession>A0A3Q2Y8C5</accession>
<dbReference type="Proteomes" id="UP000264820">
    <property type="component" value="Unplaced"/>
</dbReference>
<dbReference type="OMA" id="QHVPIAF"/>
<dbReference type="PANTHER" id="PTHR11860:SF87">
    <property type="entry name" value="CMRF35-LIKE MOLECULE 8"/>
    <property type="match status" value="1"/>
</dbReference>
<proteinExistence type="predicted"/>
<dbReference type="GO" id="GO:0004888">
    <property type="term" value="F:transmembrane signaling receptor activity"/>
    <property type="evidence" value="ECO:0007669"/>
    <property type="project" value="TreeGrafter"/>
</dbReference>
<keyword evidence="5" id="KW-0732">Signal</keyword>
<dbReference type="GO" id="GO:0005886">
    <property type="term" value="C:plasma membrane"/>
    <property type="evidence" value="ECO:0007669"/>
    <property type="project" value="TreeGrafter"/>
</dbReference>